<dbReference type="GO" id="GO:0003723">
    <property type="term" value="F:RNA binding"/>
    <property type="evidence" value="ECO:0000318"/>
    <property type="project" value="GO_Central"/>
</dbReference>
<feature type="domain" description="HTH La-type RNA-binding" evidence="4">
    <location>
        <begin position="402"/>
        <end position="491"/>
    </location>
</feature>
<dbReference type="AlphaFoldDB" id="G7I7U5"/>
<feature type="compositionally biased region" description="Polar residues" evidence="3">
    <location>
        <begin position="48"/>
        <end position="64"/>
    </location>
</feature>
<feature type="region of interest" description="Disordered" evidence="3">
    <location>
        <begin position="1"/>
        <end position="139"/>
    </location>
</feature>
<evidence type="ECO:0000259" key="4">
    <source>
        <dbReference type="PROSITE" id="PS50961"/>
    </source>
</evidence>
<reference evidence="5 8" key="1">
    <citation type="journal article" date="2011" name="Nature">
        <title>The Medicago genome provides insight into the evolution of rhizobial symbioses.</title>
        <authorList>
            <person name="Young N.D."/>
            <person name="Debelle F."/>
            <person name="Oldroyd G.E."/>
            <person name="Geurts R."/>
            <person name="Cannon S.B."/>
            <person name="Udvardi M.K."/>
            <person name="Benedito V.A."/>
            <person name="Mayer K.F."/>
            <person name="Gouzy J."/>
            <person name="Schoof H."/>
            <person name="Van de Peer Y."/>
            <person name="Proost S."/>
            <person name="Cook D.R."/>
            <person name="Meyers B.C."/>
            <person name="Spannagl M."/>
            <person name="Cheung F."/>
            <person name="De Mita S."/>
            <person name="Krishnakumar V."/>
            <person name="Gundlach H."/>
            <person name="Zhou S."/>
            <person name="Mudge J."/>
            <person name="Bharti A.K."/>
            <person name="Murray J.D."/>
            <person name="Naoumkina M.A."/>
            <person name="Rosen B."/>
            <person name="Silverstein K.A."/>
            <person name="Tang H."/>
            <person name="Rombauts S."/>
            <person name="Zhao P.X."/>
            <person name="Zhou P."/>
            <person name="Barbe V."/>
            <person name="Bardou P."/>
            <person name="Bechner M."/>
            <person name="Bellec A."/>
            <person name="Berger A."/>
            <person name="Berges H."/>
            <person name="Bidwell S."/>
            <person name="Bisseling T."/>
            <person name="Choisne N."/>
            <person name="Couloux A."/>
            <person name="Denny R."/>
            <person name="Deshpande S."/>
            <person name="Dai X."/>
            <person name="Doyle J.J."/>
            <person name="Dudez A.M."/>
            <person name="Farmer A.D."/>
            <person name="Fouteau S."/>
            <person name="Franken C."/>
            <person name="Gibelin C."/>
            <person name="Gish J."/>
            <person name="Goldstein S."/>
            <person name="Gonzalez A.J."/>
            <person name="Green P.J."/>
            <person name="Hallab A."/>
            <person name="Hartog M."/>
            <person name="Hua A."/>
            <person name="Humphray S.J."/>
            <person name="Jeong D.H."/>
            <person name="Jing Y."/>
            <person name="Jocker A."/>
            <person name="Kenton S.M."/>
            <person name="Kim D.J."/>
            <person name="Klee K."/>
            <person name="Lai H."/>
            <person name="Lang C."/>
            <person name="Lin S."/>
            <person name="Macmil S.L."/>
            <person name="Magdelenat G."/>
            <person name="Matthews L."/>
            <person name="McCorrison J."/>
            <person name="Monaghan E.L."/>
            <person name="Mun J.H."/>
            <person name="Najar F.Z."/>
            <person name="Nicholson C."/>
            <person name="Noirot C."/>
            <person name="O'Bleness M."/>
            <person name="Paule C.R."/>
            <person name="Poulain J."/>
            <person name="Prion F."/>
            <person name="Qin B."/>
            <person name="Qu C."/>
            <person name="Retzel E.F."/>
            <person name="Riddle C."/>
            <person name="Sallet E."/>
            <person name="Samain S."/>
            <person name="Samson N."/>
            <person name="Sanders I."/>
            <person name="Saurat O."/>
            <person name="Scarpelli C."/>
            <person name="Schiex T."/>
            <person name="Segurens B."/>
            <person name="Severin A.J."/>
            <person name="Sherrier D.J."/>
            <person name="Shi R."/>
            <person name="Sims S."/>
            <person name="Singer S.R."/>
            <person name="Sinharoy S."/>
            <person name="Sterck L."/>
            <person name="Viollet A."/>
            <person name="Wang B.B."/>
            <person name="Wang K."/>
            <person name="Wang M."/>
            <person name="Wang X."/>
            <person name="Warfsmann J."/>
            <person name="Weissenbach J."/>
            <person name="White D.D."/>
            <person name="White J.D."/>
            <person name="Wiley G.B."/>
            <person name="Wincker P."/>
            <person name="Xing Y."/>
            <person name="Yang L."/>
            <person name="Yao Z."/>
            <person name="Ying F."/>
            <person name="Zhai J."/>
            <person name="Zhou L."/>
            <person name="Zuber A."/>
            <person name="Denarie J."/>
            <person name="Dixon R.A."/>
            <person name="May G.D."/>
            <person name="Schwartz D.C."/>
            <person name="Rogers J."/>
            <person name="Quetier F."/>
            <person name="Town C.D."/>
            <person name="Roe B.A."/>
        </authorList>
    </citation>
    <scope>NUCLEOTIDE SEQUENCE [LARGE SCALE GENOMIC DNA]</scope>
    <source>
        <strain evidence="5">A17</strain>
        <strain evidence="7 8">cv. Jemalong A17</strain>
    </source>
</reference>
<dbReference type="SMART" id="SM00715">
    <property type="entry name" value="LA"/>
    <property type="match status" value="1"/>
</dbReference>
<dbReference type="PANTHER" id="PTHR22792">
    <property type="entry name" value="LUPUS LA PROTEIN-RELATED"/>
    <property type="match status" value="1"/>
</dbReference>
<keyword evidence="8" id="KW-1185">Reference proteome</keyword>
<dbReference type="SUPFAM" id="SSF46785">
    <property type="entry name" value="Winged helix' DNA-binding domain"/>
    <property type="match status" value="1"/>
</dbReference>
<feature type="compositionally biased region" description="Polar residues" evidence="3">
    <location>
        <begin position="186"/>
        <end position="214"/>
    </location>
</feature>
<feature type="compositionally biased region" description="Low complexity" evidence="3">
    <location>
        <begin position="88"/>
        <end position="104"/>
    </location>
</feature>
<dbReference type="Gramene" id="rna1120">
    <property type="protein sequence ID" value="RHN77646.1"/>
    <property type="gene ID" value="gene1120"/>
</dbReference>
<dbReference type="PROSITE" id="PS50961">
    <property type="entry name" value="HTH_LA"/>
    <property type="match status" value="1"/>
</dbReference>
<feature type="region of interest" description="Disordered" evidence="3">
    <location>
        <begin position="520"/>
        <end position="546"/>
    </location>
</feature>
<dbReference type="CDD" id="cd07323">
    <property type="entry name" value="LAM"/>
    <property type="match status" value="1"/>
</dbReference>
<feature type="compositionally biased region" description="Polar residues" evidence="3">
    <location>
        <begin position="530"/>
        <end position="546"/>
    </location>
</feature>
<dbReference type="InterPro" id="IPR006630">
    <property type="entry name" value="La_HTH"/>
</dbReference>
<dbReference type="InterPro" id="IPR036390">
    <property type="entry name" value="WH_DNA-bd_sf"/>
</dbReference>
<evidence type="ECO:0000256" key="2">
    <source>
        <dbReference type="PROSITE-ProRule" id="PRU00332"/>
    </source>
</evidence>
<dbReference type="Pfam" id="PF05383">
    <property type="entry name" value="La"/>
    <property type="match status" value="1"/>
</dbReference>
<keyword evidence="1 2" id="KW-0694">RNA-binding</keyword>
<evidence type="ECO:0000313" key="5">
    <source>
        <dbReference type="EMBL" id="AES59797.2"/>
    </source>
</evidence>
<accession>A0A0C3UL10</accession>
<dbReference type="Proteomes" id="UP000265566">
    <property type="component" value="Chromosome 1"/>
</dbReference>
<evidence type="ECO:0000313" key="8">
    <source>
        <dbReference type="Proteomes" id="UP000002051"/>
    </source>
</evidence>
<feature type="region of interest" description="Disordered" evidence="3">
    <location>
        <begin position="161"/>
        <end position="256"/>
    </location>
</feature>
<sequence length="546" mass="58331">MVTTQNNHSPTSVPSPAPPSAETNNPNFIRKNLPSPWAQVVRGGSGWDTESQSQSPTGIHQSLPSSSSSSSSSLTTVDQPPPSDDSPKAAVVSSSPKAVVVSSPLPAPMEKNSNTIASDGGDGGNAGGSKKPAWNKQPLNGVAVEIGPVMGAESWPALSESAKIPGKLPPESSSSKIAPPAAVDGSPSTSQGPIISHSPQRQGSTSNTKSSSMANNNLPNRPRPMRRISGSNIGPCPAQSSLSNPPTPPPLPPYPVYQLPPAVSYPNMLPSIPDSSPRDHHRNNNWDARPFVGGSSRRGHFGSHPRGDGSYHQNSYSSRREHDRGNYANTRDAHAPQPRMPPRGILRPPPPSTAAFLGPQTIGPFPAPVAYPDFYYFPTVPLDPFRGMPVFPHMPSPATFFPAAESSLSNVIVNQIDYYFSDINLANDEFLKSNMDEEGWVPITLIANFPRVKNLTSNIQLILDSMRNSNVVDVQGDKLRRRNWIDRLTSAQVQADAGSVSPIESRDNSFTADFQTITLDKTTKDEGESSRQSQLSNGSDVAGNIN</sequence>
<evidence type="ECO:0000313" key="7">
    <source>
        <dbReference type="EnsemblPlants" id="AES59797"/>
    </source>
</evidence>
<dbReference type="EMBL" id="CM001217">
    <property type="protein sequence ID" value="AES59797.2"/>
    <property type="molecule type" value="Genomic_DNA"/>
</dbReference>
<dbReference type="InterPro" id="IPR036388">
    <property type="entry name" value="WH-like_DNA-bd_sf"/>
</dbReference>
<reference evidence="7" key="3">
    <citation type="submission" date="2015-04" db="UniProtKB">
        <authorList>
            <consortium name="EnsemblPlants"/>
        </authorList>
    </citation>
    <scope>IDENTIFICATION</scope>
    <source>
        <strain evidence="7">cv. Jemalong A17</strain>
    </source>
</reference>
<evidence type="ECO:0000256" key="1">
    <source>
        <dbReference type="ARBA" id="ARBA00022884"/>
    </source>
</evidence>
<dbReference type="Proteomes" id="UP000002051">
    <property type="component" value="Unassembled WGS sequence"/>
</dbReference>
<evidence type="ECO:0000313" key="6">
    <source>
        <dbReference type="EMBL" id="RHN77646.1"/>
    </source>
</evidence>
<feature type="region of interest" description="Disordered" evidence="3">
    <location>
        <begin position="268"/>
        <end position="359"/>
    </location>
</feature>
<dbReference type="EMBL" id="PSQE01000001">
    <property type="protein sequence ID" value="RHN77646.1"/>
    <property type="molecule type" value="Genomic_DNA"/>
</dbReference>
<evidence type="ECO:0000256" key="3">
    <source>
        <dbReference type="SAM" id="MobiDB-lite"/>
    </source>
</evidence>
<reference evidence="6" key="4">
    <citation type="journal article" date="2018" name="Nat. Plants">
        <title>Whole-genome landscape of Medicago truncatula symbiotic genes.</title>
        <authorList>
            <person name="Pecrix Y."/>
            <person name="Gamas P."/>
            <person name="Carrere S."/>
        </authorList>
    </citation>
    <scope>NUCLEOTIDE SEQUENCE</scope>
    <source>
        <tissue evidence="6">Leaves</tissue>
    </source>
</reference>
<dbReference type="eggNOG" id="KOG2590">
    <property type="taxonomic scope" value="Eukaryota"/>
</dbReference>
<dbReference type="KEGG" id="mtr:11409237"/>
<proteinExistence type="predicted"/>
<name>G7I7U5_MEDTR</name>
<feature type="compositionally biased region" description="Pro residues" evidence="3">
    <location>
        <begin position="245"/>
        <end position="255"/>
    </location>
</feature>
<accession>G7I7U5</accession>
<protein>
    <submittedName>
        <fullName evidence="5">LA-related protein 6 LA RNA-binding domain protein</fullName>
    </submittedName>
    <submittedName>
        <fullName evidence="6">Putative winged helix-turn-helix DNA-binding domain-containing protein</fullName>
    </submittedName>
</protein>
<dbReference type="InterPro" id="IPR045180">
    <property type="entry name" value="La_dom_prot"/>
</dbReference>
<reference evidence="5 8" key="2">
    <citation type="journal article" date="2014" name="BMC Genomics">
        <title>An improved genome release (version Mt4.0) for the model legume Medicago truncatula.</title>
        <authorList>
            <person name="Tang H."/>
            <person name="Krishnakumar V."/>
            <person name="Bidwell S."/>
            <person name="Rosen B."/>
            <person name="Chan A."/>
            <person name="Zhou S."/>
            <person name="Gentzbittel L."/>
            <person name="Childs K.L."/>
            <person name="Yandell M."/>
            <person name="Gundlach H."/>
            <person name="Mayer K.F."/>
            <person name="Schwartz D.C."/>
            <person name="Town C.D."/>
        </authorList>
    </citation>
    <scope>GENOME REANNOTATION</scope>
    <source>
        <strain evidence="7 8">cv. Jemalong A17</strain>
    </source>
</reference>
<gene>
    <name evidence="7" type="primary">11409237</name>
    <name evidence="5" type="ordered locus">MTR_1g025920</name>
    <name evidence="6" type="ORF">MtrunA17_Chr1g0157011</name>
</gene>
<dbReference type="PANTHER" id="PTHR22792:SF147">
    <property type="entry name" value="LA-RELATED PROTEIN 6 LA RNA-BINDING DOMAIN PROTEIN"/>
    <property type="match status" value="1"/>
</dbReference>
<dbReference type="OrthoDB" id="340227at2759"/>
<dbReference type="Gene3D" id="1.10.10.10">
    <property type="entry name" value="Winged helix-like DNA-binding domain superfamily/Winged helix DNA-binding domain"/>
    <property type="match status" value="1"/>
</dbReference>
<dbReference type="STRING" id="3880.G7I7U5"/>
<organism evidence="5 8">
    <name type="scientific">Medicago truncatula</name>
    <name type="common">Barrel medic</name>
    <name type="synonym">Medicago tribuloides</name>
    <dbReference type="NCBI Taxonomy" id="3880"/>
    <lineage>
        <taxon>Eukaryota</taxon>
        <taxon>Viridiplantae</taxon>
        <taxon>Streptophyta</taxon>
        <taxon>Embryophyta</taxon>
        <taxon>Tracheophyta</taxon>
        <taxon>Spermatophyta</taxon>
        <taxon>Magnoliopsida</taxon>
        <taxon>eudicotyledons</taxon>
        <taxon>Gunneridae</taxon>
        <taxon>Pentapetalae</taxon>
        <taxon>rosids</taxon>
        <taxon>fabids</taxon>
        <taxon>Fabales</taxon>
        <taxon>Fabaceae</taxon>
        <taxon>Papilionoideae</taxon>
        <taxon>50 kb inversion clade</taxon>
        <taxon>NPAAA clade</taxon>
        <taxon>Hologalegina</taxon>
        <taxon>IRL clade</taxon>
        <taxon>Trifolieae</taxon>
        <taxon>Medicago</taxon>
    </lineage>
</organism>
<dbReference type="EnsemblPlants" id="AES59797">
    <property type="protein sequence ID" value="AES59797"/>
    <property type="gene ID" value="MTR_1g025920"/>
</dbReference>
<dbReference type="ExpressionAtlas" id="G7I7U5">
    <property type="expression patterns" value="differential"/>
</dbReference>
<keyword evidence="6" id="KW-0238">DNA-binding</keyword>
<dbReference type="HOGENOM" id="CLU_026607_1_1_1"/>
<dbReference type="GO" id="GO:0003677">
    <property type="term" value="F:DNA binding"/>
    <property type="evidence" value="ECO:0007669"/>
    <property type="project" value="UniProtKB-KW"/>
</dbReference>